<keyword evidence="2" id="KW-1185">Reference proteome</keyword>
<dbReference type="EMBL" id="NBIV01000126">
    <property type="protein sequence ID" value="PXF43405.1"/>
    <property type="molecule type" value="Genomic_DNA"/>
</dbReference>
<evidence type="ECO:0000313" key="1">
    <source>
        <dbReference type="EMBL" id="PXF43405.1"/>
    </source>
</evidence>
<accession>A0A2V3IMU7</accession>
<dbReference type="Proteomes" id="UP000247409">
    <property type="component" value="Unassembled WGS sequence"/>
</dbReference>
<dbReference type="AlphaFoldDB" id="A0A2V3IMU7"/>
<evidence type="ECO:0000313" key="2">
    <source>
        <dbReference type="Proteomes" id="UP000247409"/>
    </source>
</evidence>
<organism evidence="1 2">
    <name type="scientific">Gracilariopsis chorda</name>
    <dbReference type="NCBI Taxonomy" id="448386"/>
    <lineage>
        <taxon>Eukaryota</taxon>
        <taxon>Rhodophyta</taxon>
        <taxon>Florideophyceae</taxon>
        <taxon>Rhodymeniophycidae</taxon>
        <taxon>Gracilariales</taxon>
        <taxon>Gracilariaceae</taxon>
        <taxon>Gracilariopsis</taxon>
    </lineage>
</organism>
<protein>
    <submittedName>
        <fullName evidence="1">Uncharacterized protein</fullName>
    </submittedName>
</protein>
<reference evidence="1 2" key="1">
    <citation type="journal article" date="2018" name="Mol. Biol. Evol.">
        <title>Analysis of the draft genome of the red seaweed Gracilariopsis chorda provides insights into genome size evolution in Rhodophyta.</title>
        <authorList>
            <person name="Lee J."/>
            <person name="Yang E.C."/>
            <person name="Graf L."/>
            <person name="Yang J.H."/>
            <person name="Qiu H."/>
            <person name="Zel Zion U."/>
            <person name="Chan C.X."/>
            <person name="Stephens T.G."/>
            <person name="Weber A.P.M."/>
            <person name="Boo G.H."/>
            <person name="Boo S.M."/>
            <person name="Kim K.M."/>
            <person name="Shin Y."/>
            <person name="Jung M."/>
            <person name="Lee S.J."/>
            <person name="Yim H.S."/>
            <person name="Lee J.H."/>
            <person name="Bhattacharya D."/>
            <person name="Yoon H.S."/>
        </authorList>
    </citation>
    <scope>NUCLEOTIDE SEQUENCE [LARGE SCALE GENOMIC DNA]</scope>
    <source>
        <strain evidence="1 2">SKKU-2015</strain>
        <tissue evidence="1">Whole body</tissue>
    </source>
</reference>
<comment type="caution">
    <text evidence="1">The sequence shown here is derived from an EMBL/GenBank/DDBJ whole genome shotgun (WGS) entry which is preliminary data.</text>
</comment>
<proteinExistence type="predicted"/>
<name>A0A2V3IMU7_9FLOR</name>
<gene>
    <name evidence="1" type="ORF">BWQ96_06851</name>
</gene>
<sequence>MGAGKKWTSAETVVARGVYVTASAYPRKGRNKNRDVFFAELLHFYEKEVESIIRDILIQKRTGAAVAQFYGKGCECLKLEGSLQRIKSRKPTGSPTKDEIERGALRKALSEIEQELRVCTEPRNMDVFALTADKKEPVDDAGHRTEHQPVLLTKKSISVDKIGNINVLGTEHGRSELCGGPKLISDRPTLAQQMSLKEKKGMESVSKILRRGPKIAPGAYLR</sequence>